<dbReference type="PANTHER" id="PTHR34817:SF1">
    <property type="entry name" value="NUCLEOTIDYLTRANSFERASE"/>
    <property type="match status" value="1"/>
</dbReference>
<dbReference type="OrthoDB" id="22886at10239"/>
<accession>A0A142F1B2</accession>
<dbReference type="InterPro" id="IPR018775">
    <property type="entry name" value="RlaP"/>
</dbReference>
<evidence type="ECO:0000313" key="1">
    <source>
        <dbReference type="EMBL" id="AMQ66569.1"/>
    </source>
</evidence>
<dbReference type="RefSeq" id="YP_009275259.1">
    <property type="nucleotide sequence ID" value="NC_030925.1"/>
</dbReference>
<organism evidence="1 2">
    <name type="scientific">Bacillus phage Shbh1</name>
    <dbReference type="NCBI Taxonomy" id="1796992"/>
    <lineage>
        <taxon>Viruses</taxon>
        <taxon>Duplodnaviria</taxon>
        <taxon>Heunggongvirae</taxon>
        <taxon>Uroviricota</taxon>
        <taxon>Caudoviricetes</taxon>
        <taxon>Herelleviridae</taxon>
        <taxon>Bastillevirinae</taxon>
        <taxon>Shalavirus</taxon>
        <taxon>Shalavirus Shbh1</taxon>
    </lineage>
</organism>
<name>A0A142F1B2_9CAUD</name>
<dbReference type="KEGG" id="vg:28799454"/>
<dbReference type="EMBL" id="KU640380">
    <property type="protein sequence ID" value="AMQ66569.1"/>
    <property type="molecule type" value="Genomic_DNA"/>
</dbReference>
<proteinExistence type="predicted"/>
<dbReference type="PANTHER" id="PTHR34817">
    <property type="entry name" value="NUCLEOTIDYLTRANSFERASE"/>
    <property type="match status" value="1"/>
</dbReference>
<protein>
    <submittedName>
        <fullName evidence="1">Putative nucleotidyltransferase-like protein</fullName>
    </submittedName>
</protein>
<reference evidence="1 2" key="1">
    <citation type="submission" date="2016-01" db="EMBL/GenBank/DDBJ databases">
        <title>Isolation and characterization of bacteriophages from East Africa Rift Valley soda lakes.</title>
        <authorList>
            <person name="van Zyl L.J."/>
            <person name="Nemavhulani S."/>
            <person name="Cowan D.A."/>
            <person name="Trindade M.I."/>
        </authorList>
    </citation>
    <scope>NUCLEOTIDE SEQUENCE [LARGE SCALE GENOMIC DNA]</scope>
</reference>
<dbReference type="GO" id="GO:0016740">
    <property type="term" value="F:transferase activity"/>
    <property type="evidence" value="ECO:0007669"/>
    <property type="project" value="UniProtKB-KW"/>
</dbReference>
<dbReference type="Pfam" id="PF10127">
    <property type="entry name" value="RlaP"/>
    <property type="match status" value="1"/>
</dbReference>
<dbReference type="Proteomes" id="UP000201588">
    <property type="component" value="Segment"/>
</dbReference>
<keyword evidence="2" id="KW-1185">Reference proteome</keyword>
<sequence length="246" mass="28568">MINNTVSFKALVGSHNYNLNTQDSDRDFKVFVYPSFNDLYGGGITSKSTTSESFDLEYHDIRRLPQLLFKSNINFIEVLFSQEHDGDSLFKTLVDLREDVARMNLPYLYNACKGTFINKYKSYKKKKDTDPKKSNKDAATAIRIHDFLVRYYLLDFDNFGLAIRYGSNGEDPISPYFREQLISIRNGDWDPIVLEDYLEDSNRKLTDGIGIIQSSYYKASEDLKTQKLITDTVKNHVREHISQEFK</sequence>
<keyword evidence="1" id="KW-0808">Transferase</keyword>
<evidence type="ECO:0000313" key="2">
    <source>
        <dbReference type="Proteomes" id="UP000201588"/>
    </source>
</evidence>
<dbReference type="GeneID" id="28799454"/>